<accession>W4M7S1</accession>
<keyword evidence="5" id="KW-1133">Transmembrane helix</keyword>
<comment type="caution">
    <text evidence="7">The sequence shown here is derived from an EMBL/GenBank/DDBJ whole genome shotgun (WGS) entry which is preliminary data.</text>
</comment>
<evidence type="ECO:0000313" key="7">
    <source>
        <dbReference type="EMBL" id="ETX06250.1"/>
    </source>
</evidence>
<reference evidence="7 8" key="1">
    <citation type="journal article" date="2014" name="Nature">
        <title>An environmental bacterial taxon with a large and distinct metabolic repertoire.</title>
        <authorList>
            <person name="Wilson M.C."/>
            <person name="Mori T."/>
            <person name="Ruckert C."/>
            <person name="Uria A.R."/>
            <person name="Helf M.J."/>
            <person name="Takada K."/>
            <person name="Gernert C."/>
            <person name="Steffens U.A."/>
            <person name="Heycke N."/>
            <person name="Schmitt S."/>
            <person name="Rinke C."/>
            <person name="Helfrich E.J."/>
            <person name="Brachmann A.O."/>
            <person name="Gurgui C."/>
            <person name="Wakimoto T."/>
            <person name="Kracht M."/>
            <person name="Crusemann M."/>
            <person name="Hentschel U."/>
            <person name="Abe I."/>
            <person name="Matsunaga S."/>
            <person name="Kalinowski J."/>
            <person name="Takeyama H."/>
            <person name="Piel J."/>
        </authorList>
    </citation>
    <scope>NUCLEOTIDE SEQUENCE [LARGE SCALE GENOMIC DNA]</scope>
    <source>
        <strain evidence="8">TSY2</strain>
    </source>
</reference>
<dbReference type="SMART" id="SM00320">
    <property type="entry name" value="WD40"/>
    <property type="match status" value="4"/>
</dbReference>
<dbReference type="SUPFAM" id="SSF52540">
    <property type="entry name" value="P-loop containing nucleoside triphosphate hydrolases"/>
    <property type="match status" value="1"/>
</dbReference>
<dbReference type="EMBL" id="AZHX01000750">
    <property type="protein sequence ID" value="ETX06250.1"/>
    <property type="molecule type" value="Genomic_DNA"/>
</dbReference>
<dbReference type="SUPFAM" id="SSF50978">
    <property type="entry name" value="WD40 repeat-like"/>
    <property type="match status" value="1"/>
</dbReference>
<dbReference type="Gene3D" id="3.40.50.300">
    <property type="entry name" value="P-loop containing nucleotide triphosphate hydrolases"/>
    <property type="match status" value="1"/>
</dbReference>
<dbReference type="PANTHER" id="PTHR22847:SF637">
    <property type="entry name" value="WD REPEAT DOMAIN 5B"/>
    <property type="match status" value="1"/>
</dbReference>
<dbReference type="CDD" id="cd00200">
    <property type="entry name" value="WD40"/>
    <property type="match status" value="1"/>
</dbReference>
<dbReference type="Pfam" id="PF20703">
    <property type="entry name" value="nSTAND1"/>
    <property type="match status" value="1"/>
</dbReference>
<evidence type="ECO:0000256" key="3">
    <source>
        <dbReference type="PROSITE-ProRule" id="PRU00221"/>
    </source>
</evidence>
<keyword evidence="2" id="KW-0677">Repeat</keyword>
<dbReference type="InterPro" id="IPR015943">
    <property type="entry name" value="WD40/YVTN_repeat-like_dom_sf"/>
</dbReference>
<feature type="repeat" description="WD" evidence="3">
    <location>
        <begin position="712"/>
        <end position="744"/>
    </location>
</feature>
<dbReference type="Pfam" id="PF00400">
    <property type="entry name" value="WD40"/>
    <property type="match status" value="4"/>
</dbReference>
<proteinExistence type="predicted"/>
<evidence type="ECO:0000259" key="6">
    <source>
        <dbReference type="Pfam" id="PF20703"/>
    </source>
</evidence>
<organism evidence="7 8">
    <name type="scientific">Candidatus Entotheonella gemina</name>
    <dbReference type="NCBI Taxonomy" id="1429439"/>
    <lineage>
        <taxon>Bacteria</taxon>
        <taxon>Pseudomonadati</taxon>
        <taxon>Nitrospinota/Tectimicrobiota group</taxon>
        <taxon>Candidatus Tectimicrobiota</taxon>
        <taxon>Candidatus Entotheonellia</taxon>
        <taxon>Candidatus Entotheonellales</taxon>
        <taxon>Candidatus Entotheonellaceae</taxon>
        <taxon>Candidatus Entotheonella</taxon>
    </lineage>
</organism>
<feature type="compositionally biased region" description="Basic and acidic residues" evidence="4">
    <location>
        <begin position="484"/>
        <end position="497"/>
    </location>
</feature>
<dbReference type="HOGENOM" id="CLU_002352_3_0_7"/>
<feature type="region of interest" description="Disordered" evidence="4">
    <location>
        <begin position="484"/>
        <end position="519"/>
    </location>
</feature>
<dbReference type="PANTHER" id="PTHR22847">
    <property type="entry name" value="WD40 REPEAT PROTEIN"/>
    <property type="match status" value="1"/>
</dbReference>
<dbReference type="InterPro" id="IPR049052">
    <property type="entry name" value="nSTAND1"/>
</dbReference>
<evidence type="ECO:0000256" key="5">
    <source>
        <dbReference type="SAM" id="Phobius"/>
    </source>
</evidence>
<dbReference type="InterPro" id="IPR019775">
    <property type="entry name" value="WD40_repeat_CS"/>
</dbReference>
<dbReference type="InterPro" id="IPR001680">
    <property type="entry name" value="WD40_rpt"/>
</dbReference>
<sequence length="810" mass="89463">MSPTTSALPTNPFPGLRPFREDEAHLFFGRESQVDALVDTLANTHFLSVVGTSGSGKSSLVNCGLRPALHQGLMAQAGTAWRMAQFRPGNRPLRAMAHALAQDGVLFSDFEAAGITLAEIIEATLRMSKLGLIDIFEQARLGKDVNLLVVVDQFEELFRYQQPGVTQHENAYGISEEAVAFVNLLLEVREQAICPIYVVLTMRSDFLGDCAQFHGLPEAINAGQYLVPRLTRDERRATIRGPIAVGRADTAPMLLTRLVNDVGDNPDQLSILQHALNRTWSYWQHEAEGQGPLGLMHYDAIGTMAHALDRHAEQTYAELSTIRQQQICEKLFKALTDKATDTRGVRRPTTLGTLCALAEATEAEVTEVIDVFRQPSASFVMPPDGDTLEAETVIDISHESLMRGWKRLKTWADEEMESAAMYCRLEETARLWQRGQAGLWGTPDLENALAWKAQACPSLTWASRYGHHFELAIRFLNASEAQRDKERQKQEAARQRELAQAQALADAQQRRAEAEHQRAEEQAAATTRFRRLAMVLAAVFLLAVGAAAIARFQHQRAEIRRVEAERLRLVSGAQALAAQALSKPDELGALLARQAYRFNQRGRGHVLHQVDRALRTVLSTPHFSHILRDHRGPVYAVAFSRDGHMLASGSHDGTVRLWHLHQPHAAPRVLAAQQNHIWSIAFNPDGHTLAAGHGNGTIQLWDLRQPHTSTILHGHTGPVYAVAFSSQGHTLASGSHDATVRLWKPSEPDASPRVLDNHTGPVFSVAFSPDGGTLASGSRDRTVHLWDPQQPDASPTILTGHQGWVRAVAF</sequence>
<dbReference type="InterPro" id="IPR036322">
    <property type="entry name" value="WD40_repeat_dom_sf"/>
</dbReference>
<keyword evidence="5" id="KW-0472">Membrane</keyword>
<dbReference type="PROSITE" id="PS50082">
    <property type="entry name" value="WD_REPEATS_2"/>
    <property type="match status" value="4"/>
</dbReference>
<dbReference type="Proteomes" id="UP000019140">
    <property type="component" value="Unassembled WGS sequence"/>
</dbReference>
<evidence type="ECO:0000256" key="4">
    <source>
        <dbReference type="SAM" id="MobiDB-lite"/>
    </source>
</evidence>
<feature type="compositionally biased region" description="Low complexity" evidence="4">
    <location>
        <begin position="498"/>
        <end position="507"/>
    </location>
</feature>
<dbReference type="PRINTS" id="PR00320">
    <property type="entry name" value="GPROTEINBRPT"/>
</dbReference>
<dbReference type="PROSITE" id="PS50294">
    <property type="entry name" value="WD_REPEATS_REGION"/>
    <property type="match status" value="4"/>
</dbReference>
<dbReference type="InterPro" id="IPR027417">
    <property type="entry name" value="P-loop_NTPase"/>
</dbReference>
<dbReference type="InterPro" id="IPR020472">
    <property type="entry name" value="WD40_PAC1"/>
</dbReference>
<feature type="transmembrane region" description="Helical" evidence="5">
    <location>
        <begin position="532"/>
        <end position="552"/>
    </location>
</feature>
<feature type="non-terminal residue" evidence="7">
    <location>
        <position position="810"/>
    </location>
</feature>
<keyword evidence="1 3" id="KW-0853">WD repeat</keyword>
<feature type="repeat" description="WD" evidence="3">
    <location>
        <begin position="670"/>
        <end position="711"/>
    </location>
</feature>
<protein>
    <recommendedName>
        <fullName evidence="6">Novel STAND NTPase 1 domain-containing protein</fullName>
    </recommendedName>
</protein>
<evidence type="ECO:0000256" key="1">
    <source>
        <dbReference type="ARBA" id="ARBA00022574"/>
    </source>
</evidence>
<evidence type="ECO:0000256" key="2">
    <source>
        <dbReference type="ARBA" id="ARBA00022737"/>
    </source>
</evidence>
<dbReference type="Gene3D" id="2.130.10.10">
    <property type="entry name" value="YVTN repeat-like/Quinoprotein amine dehydrogenase"/>
    <property type="match status" value="2"/>
</dbReference>
<feature type="compositionally biased region" description="Basic and acidic residues" evidence="4">
    <location>
        <begin position="508"/>
        <end position="519"/>
    </location>
</feature>
<dbReference type="AlphaFoldDB" id="W4M7S1"/>
<name>W4M7S1_9BACT</name>
<keyword evidence="8" id="KW-1185">Reference proteome</keyword>
<feature type="repeat" description="WD" evidence="3">
    <location>
        <begin position="755"/>
        <end position="787"/>
    </location>
</feature>
<feature type="repeat" description="WD" evidence="3">
    <location>
        <begin position="627"/>
        <end position="660"/>
    </location>
</feature>
<evidence type="ECO:0000313" key="8">
    <source>
        <dbReference type="Proteomes" id="UP000019140"/>
    </source>
</evidence>
<feature type="domain" description="Novel STAND NTPase 1" evidence="6">
    <location>
        <begin position="12"/>
        <end position="435"/>
    </location>
</feature>
<dbReference type="PROSITE" id="PS00678">
    <property type="entry name" value="WD_REPEATS_1"/>
    <property type="match status" value="1"/>
</dbReference>
<keyword evidence="5" id="KW-0812">Transmembrane</keyword>
<gene>
    <name evidence="7" type="ORF">ETSY2_18270</name>
</gene>